<accession>Q54FE4</accession>
<dbReference type="AlphaFoldDB" id="Q54FE4"/>
<dbReference type="Proteomes" id="UP000002195">
    <property type="component" value="Unassembled WGS sequence"/>
</dbReference>
<dbReference type="EMBL" id="AAFI02000172">
    <property type="protein sequence ID" value="EAL61974.1"/>
    <property type="molecule type" value="Genomic_DNA"/>
</dbReference>
<evidence type="ECO:0000313" key="2">
    <source>
        <dbReference type="Proteomes" id="UP000002195"/>
    </source>
</evidence>
<sequence>METQTPHPPNSLDNAIPITTTSVIGENGKHLLLPNHMFYIKKQILLKLS</sequence>
<reference evidence="1 2" key="1">
    <citation type="journal article" date="2005" name="Nature">
        <title>The genome of the social amoeba Dictyostelium discoideum.</title>
        <authorList>
            <consortium name="The Dictyostelium discoideum Sequencing Consortium"/>
            <person name="Eichinger L."/>
            <person name="Pachebat J.A."/>
            <person name="Glockner G."/>
            <person name="Rajandream M.A."/>
            <person name="Sucgang R."/>
            <person name="Berriman M."/>
            <person name="Song J."/>
            <person name="Olsen R."/>
            <person name="Szafranski K."/>
            <person name="Xu Q."/>
            <person name="Tunggal B."/>
            <person name="Kummerfeld S."/>
            <person name="Madera M."/>
            <person name="Konfortov B.A."/>
            <person name="Rivero F."/>
            <person name="Bankier A.T."/>
            <person name="Lehmann R."/>
            <person name="Hamlin N."/>
            <person name="Davies R."/>
            <person name="Gaudet P."/>
            <person name="Fey P."/>
            <person name="Pilcher K."/>
            <person name="Chen G."/>
            <person name="Saunders D."/>
            <person name="Sodergren E."/>
            <person name="Davis P."/>
            <person name="Kerhornou A."/>
            <person name="Nie X."/>
            <person name="Hall N."/>
            <person name="Anjard C."/>
            <person name="Hemphill L."/>
            <person name="Bason N."/>
            <person name="Farbrother P."/>
            <person name="Desany B."/>
            <person name="Just E."/>
            <person name="Morio T."/>
            <person name="Rost R."/>
            <person name="Churcher C."/>
            <person name="Cooper J."/>
            <person name="Haydock S."/>
            <person name="van Driessche N."/>
            <person name="Cronin A."/>
            <person name="Goodhead I."/>
            <person name="Muzny D."/>
            <person name="Mourier T."/>
            <person name="Pain A."/>
            <person name="Lu M."/>
            <person name="Harper D."/>
            <person name="Lindsay R."/>
            <person name="Hauser H."/>
            <person name="James K."/>
            <person name="Quiles M."/>
            <person name="Madan Babu M."/>
            <person name="Saito T."/>
            <person name="Buchrieser C."/>
            <person name="Wardroper A."/>
            <person name="Felder M."/>
            <person name="Thangavelu M."/>
            <person name="Johnson D."/>
            <person name="Knights A."/>
            <person name="Loulseged H."/>
            <person name="Mungall K."/>
            <person name="Oliver K."/>
            <person name="Price C."/>
            <person name="Quail M.A."/>
            <person name="Urushihara H."/>
            <person name="Hernandez J."/>
            <person name="Rabbinowitsch E."/>
            <person name="Steffen D."/>
            <person name="Sanders M."/>
            <person name="Ma J."/>
            <person name="Kohara Y."/>
            <person name="Sharp S."/>
            <person name="Simmonds M."/>
            <person name="Spiegler S."/>
            <person name="Tivey A."/>
            <person name="Sugano S."/>
            <person name="White B."/>
            <person name="Walker D."/>
            <person name="Woodward J."/>
            <person name="Winckler T."/>
            <person name="Tanaka Y."/>
            <person name="Shaulsky G."/>
            <person name="Schleicher M."/>
            <person name="Weinstock G."/>
            <person name="Rosenthal A."/>
            <person name="Cox E.C."/>
            <person name="Chisholm R.L."/>
            <person name="Gibbs R."/>
            <person name="Loomis W.F."/>
            <person name="Platzer M."/>
            <person name="Kay R.R."/>
            <person name="Williams J."/>
            <person name="Dear P.H."/>
            <person name="Noegel A.A."/>
            <person name="Barrell B."/>
            <person name="Kuspa A."/>
        </authorList>
    </citation>
    <scope>NUCLEOTIDE SEQUENCE [LARGE SCALE GENOMIC DNA]</scope>
    <source>
        <strain evidence="1 2">AX4</strain>
    </source>
</reference>
<comment type="caution">
    <text evidence="1">The sequence shown here is derived from an EMBL/GenBank/DDBJ whole genome shotgun (WGS) entry which is preliminary data.</text>
</comment>
<organism evidence="1 2">
    <name type="scientific">Dictyostelium discoideum</name>
    <name type="common">Social amoeba</name>
    <dbReference type="NCBI Taxonomy" id="44689"/>
    <lineage>
        <taxon>Eukaryota</taxon>
        <taxon>Amoebozoa</taxon>
        <taxon>Evosea</taxon>
        <taxon>Eumycetozoa</taxon>
        <taxon>Dictyostelia</taxon>
        <taxon>Dictyosteliales</taxon>
        <taxon>Dictyosteliaceae</taxon>
        <taxon>Dictyostelium</taxon>
    </lineage>
</organism>
<gene>
    <name evidence="1" type="ORF">DDB_G0290917</name>
</gene>
<dbReference type="KEGG" id="ddi:DDB_G0290917"/>
<evidence type="ECO:0000313" key="1">
    <source>
        <dbReference type="EMBL" id="EAL61974.1"/>
    </source>
</evidence>
<protein>
    <submittedName>
        <fullName evidence="1">Uncharacterized protein</fullName>
    </submittedName>
</protein>
<dbReference type="HOGENOM" id="CLU_3145618_0_0_1"/>
<proteinExistence type="predicted"/>
<dbReference type="RefSeq" id="XP_635478.1">
    <property type="nucleotide sequence ID" value="XM_630386.1"/>
</dbReference>
<name>Q54FE4_DICDI</name>
<dbReference type="VEuPathDB" id="AmoebaDB:DDB_G0290917"/>
<dbReference type="InParanoid" id="Q54FE4"/>
<dbReference type="GeneID" id="8627894"/>
<dbReference type="PaxDb" id="44689-DDB0189150"/>
<keyword evidence="2" id="KW-1185">Reference proteome</keyword>